<dbReference type="EC" id="4.99.1.2" evidence="3"/>
<comment type="caution">
    <text evidence="11">The sequence shown here is derived from an EMBL/GenBank/DDBJ whole genome shotgun (WGS) entry which is preliminary data.</text>
</comment>
<organism evidence="11 13">
    <name type="scientific">Mycolicibacterium conceptionense</name>
    <dbReference type="NCBI Taxonomy" id="451644"/>
    <lineage>
        <taxon>Bacteria</taxon>
        <taxon>Bacillati</taxon>
        <taxon>Actinomycetota</taxon>
        <taxon>Actinomycetes</taxon>
        <taxon>Mycobacteriales</taxon>
        <taxon>Mycobacteriaceae</taxon>
        <taxon>Mycolicibacterium</taxon>
    </lineage>
</organism>
<feature type="domain" description="Alkylmercury lyase helix-turn-helix" evidence="10">
    <location>
        <begin position="7"/>
        <end position="76"/>
    </location>
</feature>
<evidence type="ECO:0000313" key="13">
    <source>
        <dbReference type="Proteomes" id="UP000037594"/>
    </source>
</evidence>
<dbReference type="OrthoDB" id="7185309at2"/>
<evidence type="ECO:0000313" key="12">
    <source>
        <dbReference type="EMBL" id="OBF24929.1"/>
    </source>
</evidence>
<dbReference type="NCBIfam" id="NF033555">
    <property type="entry name" value="lyase_MerB"/>
    <property type="match status" value="1"/>
</dbReference>
<comment type="similarity">
    <text evidence="2">Belongs to the MerB family.</text>
</comment>
<dbReference type="Proteomes" id="UP000093779">
    <property type="component" value="Unassembled WGS sequence"/>
</dbReference>
<comment type="catalytic activity">
    <reaction evidence="1">
        <text>an alkylmercury + H(+) = an alkane + Hg(2+)</text>
        <dbReference type="Rhea" id="RHEA:18777"/>
        <dbReference type="ChEBI" id="CHEBI:15378"/>
        <dbReference type="ChEBI" id="CHEBI:16793"/>
        <dbReference type="ChEBI" id="CHEBI:18310"/>
        <dbReference type="ChEBI" id="CHEBI:83725"/>
        <dbReference type="EC" id="4.99.1.2"/>
    </reaction>
</comment>
<dbReference type="NCBIfam" id="NF009710">
    <property type="entry name" value="PRK13239.1"/>
    <property type="match status" value="1"/>
</dbReference>
<dbReference type="SUPFAM" id="SSF46785">
    <property type="entry name" value="Winged helix' DNA-binding domain"/>
    <property type="match status" value="1"/>
</dbReference>
<dbReference type="Proteomes" id="UP000037594">
    <property type="component" value="Unassembled WGS sequence"/>
</dbReference>
<proteinExistence type="inferred from homology"/>
<evidence type="ECO:0000313" key="14">
    <source>
        <dbReference type="Proteomes" id="UP000093779"/>
    </source>
</evidence>
<evidence type="ECO:0000256" key="6">
    <source>
        <dbReference type="ARBA" id="ARBA00022914"/>
    </source>
</evidence>
<dbReference type="RefSeq" id="WP_010596911.1">
    <property type="nucleotide sequence ID" value="NZ_JBEUKP010000016.1"/>
</dbReference>
<keyword evidence="7 11" id="KW-0456">Lyase</keyword>
<dbReference type="SUPFAM" id="SSF160387">
    <property type="entry name" value="NosL/MerB-like"/>
    <property type="match status" value="1"/>
</dbReference>
<evidence type="ECO:0000256" key="5">
    <source>
        <dbReference type="ARBA" id="ARBA00022466"/>
    </source>
</evidence>
<evidence type="ECO:0000256" key="3">
    <source>
        <dbReference type="ARBA" id="ARBA00013237"/>
    </source>
</evidence>
<dbReference type="InterPro" id="IPR024259">
    <property type="entry name" value="MerB_HTH_dom"/>
</dbReference>
<keyword evidence="6" id="KW-0476">Mercury</keyword>
<evidence type="ECO:0000313" key="11">
    <source>
        <dbReference type="EMBL" id="KMV13548.1"/>
    </source>
</evidence>
<reference evidence="12 14" key="2">
    <citation type="submission" date="2016-06" db="EMBL/GenBank/DDBJ databases">
        <authorList>
            <person name="Kjaerup R.B."/>
            <person name="Dalgaard T.S."/>
            <person name="Juul-Madsen H.R."/>
        </authorList>
    </citation>
    <scope>NUCLEOTIDE SEQUENCE [LARGE SCALE GENOMIC DNA]</scope>
    <source>
        <strain evidence="12 14">ACS1953</strain>
    </source>
</reference>
<reference evidence="11 13" key="1">
    <citation type="submission" date="2015-06" db="EMBL/GenBank/DDBJ databases">
        <title>Genome sequence of Mycobacterium conceptionense strain MLE.</title>
        <authorList>
            <person name="Greninger A.L."/>
            <person name="Cunningham G."/>
            <person name="Chiu C.Y."/>
            <person name="Miller S."/>
        </authorList>
    </citation>
    <scope>NUCLEOTIDE SEQUENCE [LARGE SCALE GENOMIC DNA]</scope>
    <source>
        <strain evidence="11 13">MLE</strain>
    </source>
</reference>
<keyword evidence="5" id="KW-0475">Mercuric resistance</keyword>
<evidence type="ECO:0000256" key="9">
    <source>
        <dbReference type="ARBA" id="ARBA00031271"/>
    </source>
</evidence>
<dbReference type="Pfam" id="PF12324">
    <property type="entry name" value="HTH_15"/>
    <property type="match status" value="1"/>
</dbReference>
<accession>A0A0J8TVU5</accession>
<evidence type="ECO:0000259" key="10">
    <source>
        <dbReference type="Pfam" id="PF12324"/>
    </source>
</evidence>
<dbReference type="GO" id="GO:0018836">
    <property type="term" value="F:alkylmercury lyase activity"/>
    <property type="evidence" value="ECO:0007669"/>
    <property type="project" value="UniProtKB-EC"/>
</dbReference>
<gene>
    <name evidence="12" type="ORF">A5726_08205</name>
    <name evidence="11" type="ORF">ACT17_34650</name>
</gene>
<evidence type="ECO:0000256" key="2">
    <source>
        <dbReference type="ARBA" id="ARBA00009443"/>
    </source>
</evidence>
<dbReference type="AlphaFoldDB" id="A0A0J8TVU5"/>
<name>A0A0J8TVU5_9MYCO</name>
<dbReference type="InterPro" id="IPR036390">
    <property type="entry name" value="WH_DNA-bd_sf"/>
</dbReference>
<dbReference type="EMBL" id="LFOD01000095">
    <property type="protein sequence ID" value="KMV13548.1"/>
    <property type="molecule type" value="Genomic_DNA"/>
</dbReference>
<protein>
    <recommendedName>
        <fullName evidence="4">Alkylmercury lyase</fullName>
        <ecNumber evidence="3">4.99.1.2</ecNumber>
    </recommendedName>
    <alternativeName>
        <fullName evidence="9">Organomercurial lyase</fullName>
    </alternativeName>
</protein>
<evidence type="ECO:0000256" key="1">
    <source>
        <dbReference type="ARBA" id="ARBA00000165"/>
    </source>
</evidence>
<sequence length="214" mass="22498">MTTNPFATTIVDTLFDSTANTGTNLMGTAMRLLAAGEPITIEQLATAAGASVADVENAPAAADIEYDDRHRILGWGLTLNPTPHRFTVDGHQLYTWCAADTLLFPAIIGRPATVESTCAATGTTIRLSVDPASGVSGLDPATAVISVPGPDELDPTRVRATTCNPGRYFATAVAAADWQSRHPTGLVLPVADAYAQLRPISDRVLTATEPPRCR</sequence>
<comment type="function">
    <text evidence="8">Cleaves the carbon-mercury bond of organomercurials such as phenylmercuric acetate. One product is Hg(2+), which is subsequently detoxified by the mercuric reductase.</text>
</comment>
<evidence type="ECO:0000256" key="7">
    <source>
        <dbReference type="ARBA" id="ARBA00023239"/>
    </source>
</evidence>
<dbReference type="GO" id="GO:0046689">
    <property type="term" value="P:response to mercury ion"/>
    <property type="evidence" value="ECO:0007669"/>
    <property type="project" value="UniProtKB-KW"/>
</dbReference>
<dbReference type="PRINTS" id="PR01699">
    <property type="entry name" value="ORGNOHGLYASE"/>
</dbReference>
<dbReference type="PATRIC" id="fig|451644.5.peg.7127"/>
<dbReference type="InterPro" id="IPR053717">
    <property type="entry name" value="MerB_lyase_sf"/>
</dbReference>
<dbReference type="Pfam" id="PF03243">
    <property type="entry name" value="MerB"/>
    <property type="match status" value="1"/>
</dbReference>
<evidence type="ECO:0000256" key="4">
    <source>
        <dbReference type="ARBA" id="ARBA00018180"/>
    </source>
</evidence>
<dbReference type="Gene3D" id="3.30.450.410">
    <property type="match status" value="1"/>
</dbReference>
<dbReference type="EMBL" id="LZHX01000032">
    <property type="protein sequence ID" value="OBF24929.1"/>
    <property type="molecule type" value="Genomic_DNA"/>
</dbReference>
<evidence type="ECO:0000256" key="8">
    <source>
        <dbReference type="ARBA" id="ARBA00025326"/>
    </source>
</evidence>
<dbReference type="InterPro" id="IPR004927">
    <property type="entry name" value="MerB"/>
</dbReference>